<proteinExistence type="predicted"/>
<dbReference type="AlphaFoldDB" id="A0A0K0G2U6"/>
<accession>A0A0K0G2U6</accession>
<name>A0A0K0G2U6_STRVS</name>
<dbReference type="WBParaSite" id="SVE_1904700.1">
    <property type="protein sequence ID" value="SVE_1904700.1"/>
    <property type="gene ID" value="SVE_1904700"/>
</dbReference>
<organism evidence="1 2">
    <name type="scientific">Strongyloides venezuelensis</name>
    <name type="common">Threadworm</name>
    <dbReference type="NCBI Taxonomy" id="75913"/>
    <lineage>
        <taxon>Eukaryota</taxon>
        <taxon>Metazoa</taxon>
        <taxon>Ecdysozoa</taxon>
        <taxon>Nematoda</taxon>
        <taxon>Chromadorea</taxon>
        <taxon>Rhabditida</taxon>
        <taxon>Tylenchina</taxon>
        <taxon>Panagrolaimomorpha</taxon>
        <taxon>Strongyloidoidea</taxon>
        <taxon>Strongyloididae</taxon>
        <taxon>Strongyloides</taxon>
    </lineage>
</organism>
<sequence length="208" mass="24472">MASKIKESGSEEYINDRSILNPFFYRLALCFYQQSYIKSVLEQYRGNEEIEKMRREVYEFYMQKLAKLKRYSQIELEKHDPDVCGLSLVNFEAMTKILNSRHPRDVAWEDHTLLDGYQDMLYMISNLTFKTLLDEMIRDVDNTVETHNTSFPAWKIFAVNDGNESHAEDEVYLEVALKVRQRKLGKLGDNIENDGVCCNDDINKQNDK</sequence>
<dbReference type="Proteomes" id="UP000035680">
    <property type="component" value="Unassembled WGS sequence"/>
</dbReference>
<reference evidence="2" key="2">
    <citation type="submission" date="2015-08" db="UniProtKB">
        <authorList>
            <consortium name="WormBaseParasite"/>
        </authorList>
    </citation>
    <scope>IDENTIFICATION</scope>
</reference>
<protein>
    <submittedName>
        <fullName evidence="2">ULP_PROTEASE domain-containing protein</fullName>
    </submittedName>
</protein>
<evidence type="ECO:0000313" key="2">
    <source>
        <dbReference type="WBParaSite" id="SVE_1904700.1"/>
    </source>
</evidence>
<keyword evidence="1" id="KW-1185">Reference proteome</keyword>
<evidence type="ECO:0000313" key="1">
    <source>
        <dbReference type="Proteomes" id="UP000035680"/>
    </source>
</evidence>
<reference evidence="1" key="1">
    <citation type="submission" date="2014-07" db="EMBL/GenBank/DDBJ databases">
        <authorList>
            <person name="Martin A.A"/>
            <person name="De Silva N."/>
        </authorList>
    </citation>
    <scope>NUCLEOTIDE SEQUENCE</scope>
</reference>